<dbReference type="EMBL" id="BAABCX010000004">
    <property type="protein sequence ID" value="GAA3545768.1"/>
    <property type="molecule type" value="Genomic_DNA"/>
</dbReference>
<dbReference type="Proteomes" id="UP001500795">
    <property type="component" value="Unassembled WGS sequence"/>
</dbReference>
<accession>A0ABP6W6F8</accession>
<proteinExistence type="predicted"/>
<gene>
    <name evidence="1" type="ORF">GCM10022394_27200</name>
</gene>
<name>A0ABP6W6F8_9GAMM</name>
<evidence type="ECO:0000313" key="2">
    <source>
        <dbReference type="Proteomes" id="UP001500795"/>
    </source>
</evidence>
<evidence type="ECO:0000313" key="1">
    <source>
        <dbReference type="EMBL" id="GAA3545768.1"/>
    </source>
</evidence>
<reference evidence="2" key="1">
    <citation type="journal article" date="2019" name="Int. J. Syst. Evol. Microbiol.">
        <title>The Global Catalogue of Microorganisms (GCM) 10K type strain sequencing project: providing services to taxonomists for standard genome sequencing and annotation.</title>
        <authorList>
            <consortium name="The Broad Institute Genomics Platform"/>
            <consortium name="The Broad Institute Genome Sequencing Center for Infectious Disease"/>
            <person name="Wu L."/>
            <person name="Ma J."/>
        </authorList>
    </citation>
    <scope>NUCLEOTIDE SEQUENCE [LARGE SCALE GENOMIC DNA]</scope>
    <source>
        <strain evidence="2">JCM 17110</strain>
    </source>
</reference>
<comment type="caution">
    <text evidence="1">The sequence shown here is derived from an EMBL/GenBank/DDBJ whole genome shotgun (WGS) entry which is preliminary data.</text>
</comment>
<sequence>MRAFVQRESVLKKEARGYGMELSKFWHSKKLLDAFAAYVEKTEGPTGTIDEHFHHFMLATLQRDTSTTRNNIITDDELSDCLYMMDHAYEDAQRMWAKLGIEKQQTGRKSKK</sequence>
<organism evidence="1 2">
    <name type="scientific">Zobellella aerophila</name>
    <dbReference type="NCBI Taxonomy" id="870480"/>
    <lineage>
        <taxon>Bacteria</taxon>
        <taxon>Pseudomonadati</taxon>
        <taxon>Pseudomonadota</taxon>
        <taxon>Gammaproteobacteria</taxon>
        <taxon>Aeromonadales</taxon>
        <taxon>Aeromonadaceae</taxon>
        <taxon>Zobellella</taxon>
    </lineage>
</organism>
<keyword evidence="2" id="KW-1185">Reference proteome</keyword>
<protein>
    <submittedName>
        <fullName evidence="1">Uncharacterized protein</fullName>
    </submittedName>
</protein>